<protein>
    <submittedName>
        <fullName evidence="2">Uncharacterized protein</fullName>
    </submittedName>
</protein>
<organism evidence="2 3">
    <name type="scientific">Macrophomina phaseolina</name>
    <dbReference type="NCBI Taxonomy" id="35725"/>
    <lineage>
        <taxon>Eukaryota</taxon>
        <taxon>Fungi</taxon>
        <taxon>Dikarya</taxon>
        <taxon>Ascomycota</taxon>
        <taxon>Pezizomycotina</taxon>
        <taxon>Dothideomycetes</taxon>
        <taxon>Dothideomycetes incertae sedis</taxon>
        <taxon>Botryosphaeriales</taxon>
        <taxon>Botryosphaeriaceae</taxon>
        <taxon>Macrophomina</taxon>
    </lineage>
</organism>
<sequence>MWSDGHGPLASGFLFPAAQSLASASVHRIALFLLGGSFGRALDRAVGAFHAASSAPAPLTLSPGRAGPRAVPSPRRSLAMDCCWSRQASAGMAPRAAPVSSYRVRRAALCTGSRVTERSRTAAVVRGRPRARIGAEAAGREVTGSSPKDRARAVSSFGRVSTRRGNQAETGDSSAAADTDTRVCRWAWLP</sequence>
<name>A0ABQ8G3Z8_9PEZI</name>
<comment type="caution">
    <text evidence="2">The sequence shown here is derived from an EMBL/GenBank/DDBJ whole genome shotgun (WGS) entry which is preliminary data.</text>
</comment>
<gene>
    <name evidence="2" type="ORF">B0J12DRAFT_220060</name>
</gene>
<reference evidence="2 3" key="1">
    <citation type="journal article" date="2021" name="Nat. Commun.">
        <title>Genetic determinants of endophytism in the Arabidopsis root mycobiome.</title>
        <authorList>
            <person name="Mesny F."/>
            <person name="Miyauchi S."/>
            <person name="Thiergart T."/>
            <person name="Pickel B."/>
            <person name="Atanasova L."/>
            <person name="Karlsson M."/>
            <person name="Huettel B."/>
            <person name="Barry K.W."/>
            <person name="Haridas S."/>
            <person name="Chen C."/>
            <person name="Bauer D."/>
            <person name="Andreopoulos W."/>
            <person name="Pangilinan J."/>
            <person name="LaButti K."/>
            <person name="Riley R."/>
            <person name="Lipzen A."/>
            <person name="Clum A."/>
            <person name="Drula E."/>
            <person name="Henrissat B."/>
            <person name="Kohler A."/>
            <person name="Grigoriev I.V."/>
            <person name="Martin F.M."/>
            <person name="Hacquard S."/>
        </authorList>
    </citation>
    <scope>NUCLEOTIDE SEQUENCE [LARGE SCALE GENOMIC DNA]</scope>
    <source>
        <strain evidence="2 3">MPI-SDFR-AT-0080</strain>
    </source>
</reference>
<evidence type="ECO:0000256" key="1">
    <source>
        <dbReference type="SAM" id="MobiDB-lite"/>
    </source>
</evidence>
<accession>A0ABQ8G3Z8</accession>
<feature type="region of interest" description="Disordered" evidence="1">
    <location>
        <begin position="138"/>
        <end position="178"/>
    </location>
</feature>
<keyword evidence="3" id="KW-1185">Reference proteome</keyword>
<evidence type="ECO:0000313" key="3">
    <source>
        <dbReference type="Proteomes" id="UP000774617"/>
    </source>
</evidence>
<dbReference type="Proteomes" id="UP000774617">
    <property type="component" value="Unassembled WGS sequence"/>
</dbReference>
<feature type="compositionally biased region" description="Polar residues" evidence="1">
    <location>
        <begin position="163"/>
        <end position="173"/>
    </location>
</feature>
<proteinExistence type="predicted"/>
<evidence type="ECO:0000313" key="2">
    <source>
        <dbReference type="EMBL" id="KAH7042040.1"/>
    </source>
</evidence>
<dbReference type="EMBL" id="JAGTJR010000028">
    <property type="protein sequence ID" value="KAH7042040.1"/>
    <property type="molecule type" value="Genomic_DNA"/>
</dbReference>